<comment type="caution">
    <text evidence="10">The sequence shown here is derived from an EMBL/GenBank/DDBJ whole genome shotgun (WGS) entry which is preliminary data.</text>
</comment>
<dbReference type="Proteomes" id="UP000824072">
    <property type="component" value="Unassembled WGS sequence"/>
</dbReference>
<evidence type="ECO:0000313" key="10">
    <source>
        <dbReference type="EMBL" id="HIU32943.1"/>
    </source>
</evidence>
<dbReference type="InterPro" id="IPR004618">
    <property type="entry name" value="AsnA"/>
</dbReference>
<reference evidence="10" key="1">
    <citation type="submission" date="2020-10" db="EMBL/GenBank/DDBJ databases">
        <authorList>
            <person name="Gilroy R."/>
        </authorList>
    </citation>
    <scope>NUCLEOTIDE SEQUENCE</scope>
    <source>
        <strain evidence="10">ChiHcec3-11533</strain>
    </source>
</reference>
<keyword evidence="5 7" id="KW-0067">ATP-binding</keyword>
<keyword evidence="3 7" id="KW-0028">Amino-acid biosynthesis</keyword>
<dbReference type="PROSITE" id="PS50862">
    <property type="entry name" value="AA_TRNA_LIGASE_II"/>
    <property type="match status" value="1"/>
</dbReference>
<evidence type="ECO:0000256" key="7">
    <source>
        <dbReference type="HAMAP-Rule" id="MF_00555"/>
    </source>
</evidence>
<evidence type="ECO:0000259" key="9">
    <source>
        <dbReference type="PROSITE" id="PS50862"/>
    </source>
</evidence>
<dbReference type="InterPro" id="IPR006195">
    <property type="entry name" value="aa-tRNA-synth_II"/>
</dbReference>
<evidence type="ECO:0000256" key="6">
    <source>
        <dbReference type="ARBA" id="ARBA00022888"/>
    </source>
</evidence>
<dbReference type="HAMAP" id="MF_00555">
    <property type="entry name" value="AsnA"/>
    <property type="match status" value="1"/>
</dbReference>
<keyword evidence="4 7" id="KW-0547">Nucleotide-binding</keyword>
<sequence length="338" mass="38498">MRMERHYCPAGYRSVLNLLDTQQAIKSLKDCFQQQLGAALNLTRVSAPLVVRRATGLNDDLSGTERKVTFDRLDAPGDEVQIVQSLAKWKRFALGQYGYPVGYGLYTDMNAIRRDEQTDNLHSIYVDQWDWEKVLARTDRTIAYLERTAERIHRAVLEAETVLHSRYPALQPRLPAQLTYITSEDLLALYPDLPPEKREQAFAREKRAIFVEKIGWPLSDGQPHGLRAPDYDDWSLNGDLIYYHPELDCALEISSMGIRVDASGMFTQLRHAGAVERLDLPFHRAIMEEKLPLTIGGGIGQSRLCMFLLRKAHIGEVQVSIWPEGVAEQLRRQGVLLL</sequence>
<dbReference type="AlphaFoldDB" id="A0A9D1I9P8"/>
<protein>
    <recommendedName>
        <fullName evidence="7 8">Aspartate--ammonia ligase</fullName>
        <ecNumber evidence="7 8">6.3.1.1</ecNumber>
    </recommendedName>
    <alternativeName>
        <fullName evidence="7">Asparagine synthetase A</fullName>
    </alternativeName>
</protein>
<evidence type="ECO:0000313" key="11">
    <source>
        <dbReference type="Proteomes" id="UP000824072"/>
    </source>
</evidence>
<dbReference type="Gene3D" id="3.30.930.10">
    <property type="entry name" value="Bira Bifunctional Protein, Domain 2"/>
    <property type="match status" value="1"/>
</dbReference>
<gene>
    <name evidence="7" type="primary">asnA</name>
    <name evidence="10" type="ORF">IAB02_00125</name>
</gene>
<dbReference type="PANTHER" id="PTHR30073">
    <property type="entry name" value="ASPARTATE--AMMONIA LIGASE"/>
    <property type="match status" value="1"/>
</dbReference>
<evidence type="ECO:0000256" key="8">
    <source>
        <dbReference type="NCBIfam" id="TIGR00669"/>
    </source>
</evidence>
<evidence type="ECO:0000256" key="2">
    <source>
        <dbReference type="ARBA" id="ARBA00022598"/>
    </source>
</evidence>
<dbReference type="GO" id="GO:0016740">
    <property type="term" value="F:transferase activity"/>
    <property type="evidence" value="ECO:0007669"/>
    <property type="project" value="UniProtKB-ARBA"/>
</dbReference>
<dbReference type="PANTHER" id="PTHR30073:SF5">
    <property type="entry name" value="ASPARTATE--AMMONIA LIGASE"/>
    <property type="match status" value="1"/>
</dbReference>
<dbReference type="GO" id="GO:0004071">
    <property type="term" value="F:aspartate-ammonia ligase activity"/>
    <property type="evidence" value="ECO:0007669"/>
    <property type="project" value="UniProtKB-UniRule"/>
</dbReference>
<comment type="subcellular location">
    <subcellularLocation>
        <location evidence="7">Cytoplasm</location>
    </subcellularLocation>
</comment>
<accession>A0A9D1I9P8</accession>
<evidence type="ECO:0000256" key="1">
    <source>
        <dbReference type="ARBA" id="ARBA00022490"/>
    </source>
</evidence>
<name>A0A9D1I9P8_9FIRM</name>
<evidence type="ECO:0000256" key="4">
    <source>
        <dbReference type="ARBA" id="ARBA00022741"/>
    </source>
</evidence>
<dbReference type="Pfam" id="PF03590">
    <property type="entry name" value="AsnA"/>
    <property type="match status" value="1"/>
</dbReference>
<keyword evidence="2 7" id="KW-0436">Ligase</keyword>
<dbReference type="PIRSF" id="PIRSF001555">
    <property type="entry name" value="Asp_ammon_ligase"/>
    <property type="match status" value="1"/>
</dbReference>
<dbReference type="SUPFAM" id="SSF55681">
    <property type="entry name" value="Class II aaRS and biotin synthetases"/>
    <property type="match status" value="1"/>
</dbReference>
<comment type="similarity">
    <text evidence="7">Belongs to the class-II aminoacyl-tRNA synthetase family. AsnA subfamily.</text>
</comment>
<dbReference type="GO" id="GO:0070981">
    <property type="term" value="P:L-asparagine biosynthetic process"/>
    <property type="evidence" value="ECO:0007669"/>
    <property type="project" value="UniProtKB-UniRule"/>
</dbReference>
<keyword evidence="1 7" id="KW-0963">Cytoplasm</keyword>
<comment type="pathway">
    <text evidence="7">Amino-acid biosynthesis; L-asparagine biosynthesis; L-asparagine from L-aspartate (ammonia route): step 1/1.</text>
</comment>
<organism evidence="10 11">
    <name type="scientific">Candidatus Pullichristensenella excrementigallinarum</name>
    <dbReference type="NCBI Taxonomy" id="2840907"/>
    <lineage>
        <taxon>Bacteria</taxon>
        <taxon>Bacillati</taxon>
        <taxon>Bacillota</taxon>
        <taxon>Clostridia</taxon>
        <taxon>Candidatus Pullichristensenella</taxon>
    </lineage>
</organism>
<dbReference type="InterPro" id="IPR045864">
    <property type="entry name" value="aa-tRNA-synth_II/BPL/LPL"/>
</dbReference>
<reference evidence="10" key="2">
    <citation type="journal article" date="2021" name="PeerJ">
        <title>Extensive microbial diversity within the chicken gut microbiome revealed by metagenomics and culture.</title>
        <authorList>
            <person name="Gilroy R."/>
            <person name="Ravi A."/>
            <person name="Getino M."/>
            <person name="Pursley I."/>
            <person name="Horton D.L."/>
            <person name="Alikhan N.F."/>
            <person name="Baker D."/>
            <person name="Gharbi K."/>
            <person name="Hall N."/>
            <person name="Watson M."/>
            <person name="Adriaenssens E.M."/>
            <person name="Foster-Nyarko E."/>
            <person name="Jarju S."/>
            <person name="Secka A."/>
            <person name="Antonio M."/>
            <person name="Oren A."/>
            <person name="Chaudhuri R.R."/>
            <person name="La Ragione R."/>
            <person name="Hildebrand F."/>
            <person name="Pallen M.J."/>
        </authorList>
    </citation>
    <scope>NUCLEOTIDE SEQUENCE</scope>
    <source>
        <strain evidence="10">ChiHcec3-11533</strain>
    </source>
</reference>
<proteinExistence type="inferred from homology"/>
<dbReference type="EC" id="6.3.1.1" evidence="7 8"/>
<dbReference type="GO" id="GO:0005524">
    <property type="term" value="F:ATP binding"/>
    <property type="evidence" value="ECO:0007669"/>
    <property type="project" value="UniProtKB-UniRule"/>
</dbReference>
<feature type="domain" description="Aminoacyl-transfer RNA synthetases class-II family profile" evidence="9">
    <location>
        <begin position="26"/>
        <end position="323"/>
    </location>
</feature>
<dbReference type="GO" id="GO:0140096">
    <property type="term" value="F:catalytic activity, acting on a protein"/>
    <property type="evidence" value="ECO:0007669"/>
    <property type="project" value="UniProtKB-ARBA"/>
</dbReference>
<comment type="catalytic activity">
    <reaction evidence="7">
        <text>L-aspartate + NH4(+) + ATP = L-asparagine + AMP + diphosphate + H(+)</text>
        <dbReference type="Rhea" id="RHEA:11372"/>
        <dbReference type="ChEBI" id="CHEBI:15378"/>
        <dbReference type="ChEBI" id="CHEBI:28938"/>
        <dbReference type="ChEBI" id="CHEBI:29991"/>
        <dbReference type="ChEBI" id="CHEBI:30616"/>
        <dbReference type="ChEBI" id="CHEBI:33019"/>
        <dbReference type="ChEBI" id="CHEBI:58048"/>
        <dbReference type="ChEBI" id="CHEBI:456215"/>
        <dbReference type="EC" id="6.3.1.1"/>
    </reaction>
</comment>
<keyword evidence="6 7" id="KW-0061">Asparagine biosynthesis</keyword>
<dbReference type="GO" id="GO:0005829">
    <property type="term" value="C:cytosol"/>
    <property type="evidence" value="ECO:0007669"/>
    <property type="project" value="TreeGrafter"/>
</dbReference>
<evidence type="ECO:0000256" key="5">
    <source>
        <dbReference type="ARBA" id="ARBA00022840"/>
    </source>
</evidence>
<dbReference type="EMBL" id="DVMU01000003">
    <property type="protein sequence ID" value="HIU32943.1"/>
    <property type="molecule type" value="Genomic_DNA"/>
</dbReference>
<evidence type="ECO:0000256" key="3">
    <source>
        <dbReference type="ARBA" id="ARBA00022605"/>
    </source>
</evidence>
<dbReference type="NCBIfam" id="TIGR00669">
    <property type="entry name" value="asnA"/>
    <property type="match status" value="1"/>
</dbReference>